<reference evidence="2 3" key="1">
    <citation type="submission" date="2018-02" db="EMBL/GenBank/DDBJ databases">
        <title>The genomes of Aspergillus section Nigri reveals drivers in fungal speciation.</title>
        <authorList>
            <consortium name="DOE Joint Genome Institute"/>
            <person name="Vesth T.C."/>
            <person name="Nybo J."/>
            <person name="Theobald S."/>
            <person name="Brandl J."/>
            <person name="Frisvad J.C."/>
            <person name="Nielsen K.F."/>
            <person name="Lyhne E.K."/>
            <person name="Kogle M.E."/>
            <person name="Kuo A."/>
            <person name="Riley R."/>
            <person name="Clum A."/>
            <person name="Nolan M."/>
            <person name="Lipzen A."/>
            <person name="Salamov A."/>
            <person name="Henrissat B."/>
            <person name="Wiebenga A."/>
            <person name="De vries R.P."/>
            <person name="Grigoriev I.V."/>
            <person name="Mortensen U.H."/>
            <person name="Andersen M.R."/>
            <person name="Baker S.E."/>
        </authorList>
    </citation>
    <scope>NUCLEOTIDE SEQUENCE [LARGE SCALE GENOMIC DNA]</scope>
    <source>
        <strain evidence="2 3">CBS 707.79</strain>
    </source>
</reference>
<sequence>MPSLRIHSRPRGSDVNGNYHPYIACLNTSPAYLQKHYRVSVKDYISINLEFLEQLFNESILPSQEECGVIEPLTTRRKYYVNIQNCSFIVFISYRIYQYPPPPPHKPPEQIRNPTVIYLYNTNLFVREYIQEKYHSPDRTMILYNFKEQIKLLSILTSFEVDMSYKLITLLRVFTDQETTEGYYLLFKRVFTLIQKVTGQPIEFNSIHSNGTYGIVVDMDTKQYTGLGQYLHEIDPLHRPVLWQLQGIIIFYRVYFFRIITEASQIAGLINYKSEDDYNQLCDLLIEHENKKVQAWTTHKKSSVIKAGLNKNYSNISVYIYNSIRNHTNTAEQSHHKANAAGRRLTLTAVIKNSAKLDKQDILQYINRTDFNIHHSYRTANIETNYLRHIAREVSCKRRRSLSSFSSNSESGFSFPRSQSQPRGRGSNR</sequence>
<dbReference type="EMBL" id="KZ825799">
    <property type="protein sequence ID" value="PYH99822.1"/>
    <property type="molecule type" value="Genomic_DNA"/>
</dbReference>
<dbReference type="VEuPathDB" id="FungiDB:BO71DRAFT_415300"/>
<keyword evidence="3" id="KW-1185">Reference proteome</keyword>
<name>A0A319F4A7_9EURO</name>
<evidence type="ECO:0000313" key="3">
    <source>
        <dbReference type="Proteomes" id="UP000247810"/>
    </source>
</evidence>
<protein>
    <submittedName>
        <fullName evidence="2">Uncharacterized protein</fullName>
    </submittedName>
</protein>
<gene>
    <name evidence="2" type="ORF">BO71DRAFT_415300</name>
</gene>
<feature type="compositionally biased region" description="Low complexity" evidence="1">
    <location>
        <begin position="404"/>
        <end position="418"/>
    </location>
</feature>
<proteinExistence type="predicted"/>
<evidence type="ECO:0000313" key="2">
    <source>
        <dbReference type="EMBL" id="PYH99822.1"/>
    </source>
</evidence>
<feature type="compositionally biased region" description="Polar residues" evidence="1">
    <location>
        <begin position="419"/>
        <end position="429"/>
    </location>
</feature>
<dbReference type="Proteomes" id="UP000247810">
    <property type="component" value="Unassembled WGS sequence"/>
</dbReference>
<organism evidence="2 3">
    <name type="scientific">Aspergillus ellipticus CBS 707.79</name>
    <dbReference type="NCBI Taxonomy" id="1448320"/>
    <lineage>
        <taxon>Eukaryota</taxon>
        <taxon>Fungi</taxon>
        <taxon>Dikarya</taxon>
        <taxon>Ascomycota</taxon>
        <taxon>Pezizomycotina</taxon>
        <taxon>Eurotiomycetes</taxon>
        <taxon>Eurotiomycetidae</taxon>
        <taxon>Eurotiales</taxon>
        <taxon>Aspergillaceae</taxon>
        <taxon>Aspergillus</taxon>
        <taxon>Aspergillus subgen. Circumdati</taxon>
    </lineage>
</organism>
<evidence type="ECO:0000256" key="1">
    <source>
        <dbReference type="SAM" id="MobiDB-lite"/>
    </source>
</evidence>
<dbReference type="AlphaFoldDB" id="A0A319F4A7"/>
<dbReference type="OrthoDB" id="4494726at2759"/>
<accession>A0A319F4A7</accession>
<feature type="region of interest" description="Disordered" evidence="1">
    <location>
        <begin position="404"/>
        <end position="429"/>
    </location>
</feature>